<proteinExistence type="predicted"/>
<name>A0A1H6UQ50_9GAMM</name>
<evidence type="ECO:0000313" key="1">
    <source>
        <dbReference type="EMBL" id="SEI92804.1"/>
    </source>
</evidence>
<accession>A0A1H6UQ50</accession>
<sequence length="57" mass="6649">MSLCLSRSEISELTRARTKARQLSFLRRTVAGVCGVDQEERRRVMQAWAYYLEGLKQ</sequence>
<dbReference type="STRING" id="529704.SAMN02927913_1661"/>
<dbReference type="AlphaFoldDB" id="A0A1H6UQ50"/>
<protein>
    <submittedName>
        <fullName evidence="1">Uncharacterized protein</fullName>
    </submittedName>
</protein>
<organism evidence="1 2">
    <name type="scientific">Frateuria terrea</name>
    <dbReference type="NCBI Taxonomy" id="529704"/>
    <lineage>
        <taxon>Bacteria</taxon>
        <taxon>Pseudomonadati</taxon>
        <taxon>Pseudomonadota</taxon>
        <taxon>Gammaproteobacteria</taxon>
        <taxon>Lysobacterales</taxon>
        <taxon>Rhodanobacteraceae</taxon>
        <taxon>Frateuria</taxon>
    </lineage>
</organism>
<dbReference type="EMBL" id="FNYC01000003">
    <property type="protein sequence ID" value="SEI92804.1"/>
    <property type="molecule type" value="Genomic_DNA"/>
</dbReference>
<reference evidence="1 2" key="1">
    <citation type="submission" date="2016-10" db="EMBL/GenBank/DDBJ databases">
        <authorList>
            <person name="de Groot N.N."/>
        </authorList>
    </citation>
    <scope>NUCLEOTIDE SEQUENCE [LARGE SCALE GENOMIC DNA]</scope>
    <source>
        <strain evidence="1 2">DSM 26515</strain>
    </source>
</reference>
<evidence type="ECO:0000313" key="2">
    <source>
        <dbReference type="Proteomes" id="UP000199420"/>
    </source>
</evidence>
<gene>
    <name evidence="1" type="ORF">SAMN04487997_2066</name>
</gene>
<keyword evidence="2" id="KW-1185">Reference proteome</keyword>
<dbReference type="Proteomes" id="UP000199420">
    <property type="component" value="Unassembled WGS sequence"/>
</dbReference>